<dbReference type="EMBL" id="FWFN01000003">
    <property type="protein sequence ID" value="SLN34334.1"/>
    <property type="molecule type" value="Genomic_DNA"/>
</dbReference>
<proteinExistence type="predicted"/>
<dbReference type="OrthoDB" id="9947627at2"/>
<accession>A0A1X6YXJ2</accession>
<gene>
    <name evidence="1" type="ORF">PSM7751_01428</name>
</gene>
<organism evidence="1 2">
    <name type="scientific">Pseudooceanicola marinus</name>
    <dbReference type="NCBI Taxonomy" id="396013"/>
    <lineage>
        <taxon>Bacteria</taxon>
        <taxon>Pseudomonadati</taxon>
        <taxon>Pseudomonadota</taxon>
        <taxon>Alphaproteobacteria</taxon>
        <taxon>Rhodobacterales</taxon>
        <taxon>Paracoccaceae</taxon>
        <taxon>Pseudooceanicola</taxon>
    </lineage>
</organism>
<sequence length="70" mass="7613">MLTPAQSARIAADWAARKAAQGKPIAPDRLARLAPQHLTRPASSDMAQVIEITGRTRLKVREIIERRGGA</sequence>
<dbReference type="Proteomes" id="UP000193963">
    <property type="component" value="Unassembled WGS sequence"/>
</dbReference>
<evidence type="ECO:0000313" key="1">
    <source>
        <dbReference type="EMBL" id="SLN34334.1"/>
    </source>
</evidence>
<dbReference type="AlphaFoldDB" id="A0A1X6YXJ2"/>
<name>A0A1X6YXJ2_9RHOB</name>
<reference evidence="1 2" key="1">
    <citation type="submission" date="2017-03" db="EMBL/GenBank/DDBJ databases">
        <authorList>
            <person name="Afonso C.L."/>
            <person name="Miller P.J."/>
            <person name="Scott M.A."/>
            <person name="Spackman E."/>
            <person name="Goraichik I."/>
            <person name="Dimitrov K.M."/>
            <person name="Suarez D.L."/>
            <person name="Swayne D.E."/>
        </authorList>
    </citation>
    <scope>NUCLEOTIDE SEQUENCE [LARGE SCALE GENOMIC DNA]</scope>
    <source>
        <strain evidence="1 2">CECT 7751</strain>
    </source>
</reference>
<keyword evidence="2" id="KW-1185">Reference proteome</keyword>
<evidence type="ECO:0000313" key="2">
    <source>
        <dbReference type="Proteomes" id="UP000193963"/>
    </source>
</evidence>
<dbReference type="RefSeq" id="WP_085887328.1">
    <property type="nucleotide sequence ID" value="NZ_FWFN01000003.1"/>
</dbReference>
<protein>
    <submittedName>
        <fullName evidence="1">Uncharacterized protein</fullName>
    </submittedName>
</protein>